<protein>
    <submittedName>
        <fullName evidence="2">Uncharacterized protein</fullName>
    </submittedName>
</protein>
<evidence type="ECO:0000256" key="1">
    <source>
        <dbReference type="SAM" id="MobiDB-lite"/>
    </source>
</evidence>
<dbReference type="Proteomes" id="UP000749646">
    <property type="component" value="Unassembled WGS sequence"/>
</dbReference>
<dbReference type="AlphaFoldDB" id="A0A9P6M801"/>
<comment type="caution">
    <text evidence="2">The sequence shown here is derived from an EMBL/GenBank/DDBJ whole genome shotgun (WGS) entry which is preliminary data.</text>
</comment>
<sequence length="101" mass="11534">MPADEEALGSRAITNEQREKEDEEKEQQQQQQQQQRQQGQDEEGEEDEVMSEGVVHACTRCTVPSEQDPVLKQLFTDDADASTHINICDWTFSARLSNHTD</sequence>
<proteinExistence type="predicted"/>
<keyword evidence="3" id="KW-1185">Reference proteome</keyword>
<accession>A0A9P6M801</accession>
<gene>
    <name evidence="2" type="ORF">BGZ65_008981</name>
</gene>
<evidence type="ECO:0000313" key="2">
    <source>
        <dbReference type="EMBL" id="KAF9973955.1"/>
    </source>
</evidence>
<reference evidence="2" key="1">
    <citation type="journal article" date="2020" name="Fungal Divers.">
        <title>Resolving the Mortierellaceae phylogeny through synthesis of multi-gene phylogenetics and phylogenomics.</title>
        <authorList>
            <person name="Vandepol N."/>
            <person name="Liber J."/>
            <person name="Desiro A."/>
            <person name="Na H."/>
            <person name="Kennedy M."/>
            <person name="Barry K."/>
            <person name="Grigoriev I.V."/>
            <person name="Miller A.N."/>
            <person name="O'Donnell K."/>
            <person name="Stajich J.E."/>
            <person name="Bonito G."/>
        </authorList>
    </citation>
    <scope>NUCLEOTIDE SEQUENCE</scope>
    <source>
        <strain evidence="2">MES-2147</strain>
    </source>
</reference>
<feature type="compositionally biased region" description="Low complexity" evidence="1">
    <location>
        <begin position="28"/>
        <end position="38"/>
    </location>
</feature>
<feature type="compositionally biased region" description="Acidic residues" evidence="1">
    <location>
        <begin position="40"/>
        <end position="50"/>
    </location>
</feature>
<feature type="region of interest" description="Disordered" evidence="1">
    <location>
        <begin position="1"/>
        <end position="53"/>
    </location>
</feature>
<evidence type="ECO:0000313" key="3">
    <source>
        <dbReference type="Proteomes" id="UP000749646"/>
    </source>
</evidence>
<organism evidence="2 3">
    <name type="scientific">Modicella reniformis</name>
    <dbReference type="NCBI Taxonomy" id="1440133"/>
    <lineage>
        <taxon>Eukaryota</taxon>
        <taxon>Fungi</taxon>
        <taxon>Fungi incertae sedis</taxon>
        <taxon>Mucoromycota</taxon>
        <taxon>Mortierellomycotina</taxon>
        <taxon>Mortierellomycetes</taxon>
        <taxon>Mortierellales</taxon>
        <taxon>Mortierellaceae</taxon>
        <taxon>Modicella</taxon>
    </lineage>
</organism>
<name>A0A9P6M801_9FUNG</name>
<dbReference type="EMBL" id="JAAAHW010004487">
    <property type="protein sequence ID" value="KAF9973955.1"/>
    <property type="molecule type" value="Genomic_DNA"/>
</dbReference>